<dbReference type="EMBL" id="VTOW01000003">
    <property type="protein sequence ID" value="NKE72425.1"/>
    <property type="molecule type" value="Genomic_DNA"/>
</dbReference>
<reference evidence="2 3" key="1">
    <citation type="journal article" date="2020" name="Nature">
        <title>Bacterial chemolithoautotrophy via manganese oxidation.</title>
        <authorList>
            <person name="Yu H."/>
            <person name="Leadbetter J.R."/>
        </authorList>
    </citation>
    <scope>NUCLEOTIDE SEQUENCE [LARGE SCALE GENOMIC DNA]</scope>
    <source>
        <strain evidence="2 3">Mn-1</strain>
    </source>
</reference>
<evidence type="ECO:0000313" key="3">
    <source>
        <dbReference type="Proteomes" id="UP000534783"/>
    </source>
</evidence>
<feature type="domain" description="Putative restriction endonuclease" evidence="1">
    <location>
        <begin position="13"/>
        <end position="181"/>
    </location>
</feature>
<proteinExistence type="predicted"/>
<evidence type="ECO:0000313" key="2">
    <source>
        <dbReference type="EMBL" id="NKE72425.1"/>
    </source>
</evidence>
<dbReference type="Gene3D" id="3.90.1570.10">
    <property type="entry name" value="tt1808, chain A"/>
    <property type="match status" value="1"/>
</dbReference>
<dbReference type="PANTHER" id="PTHR34107">
    <property type="entry name" value="SLL0198 PROTEIN-RELATED"/>
    <property type="match status" value="1"/>
</dbReference>
<name>A0A7X6DS78_9BACT</name>
<dbReference type="InterPro" id="IPR011335">
    <property type="entry name" value="Restrct_endonuc-II-like"/>
</dbReference>
<sequence length="186" mass="21265">MSSRTHRVKFTYEDYLLFPEDGKRHELIDGDHFMTPSPSTRHQRISLKLATAFEFFLKNNRLGEVFDAPMDVVLSETDVVQPDLLFISSGRASIVTDKNIQGAPDLVVEILSDGTRKTDEVIKRKLYERHGISEYWVVDPELETVKVYRTSEKGYTRAAELSRETNDTLNTPLLPGFQIPLSEIFA</sequence>
<keyword evidence="2" id="KW-0378">Hydrolase</keyword>
<keyword evidence="3" id="KW-1185">Reference proteome</keyword>
<dbReference type="AlphaFoldDB" id="A0A7X6DS78"/>
<comment type="caution">
    <text evidence="2">The sequence shown here is derived from an EMBL/GenBank/DDBJ whole genome shotgun (WGS) entry which is preliminary data.</text>
</comment>
<dbReference type="InterPro" id="IPR008538">
    <property type="entry name" value="Uma2"/>
</dbReference>
<organism evidence="2 3">
    <name type="scientific">Candidatus Manganitrophus noduliformans</name>
    <dbReference type="NCBI Taxonomy" id="2606439"/>
    <lineage>
        <taxon>Bacteria</taxon>
        <taxon>Pseudomonadati</taxon>
        <taxon>Nitrospirota</taxon>
        <taxon>Nitrospiria</taxon>
        <taxon>Candidatus Troglogloeales</taxon>
        <taxon>Candidatus Manganitrophaceae</taxon>
        <taxon>Candidatus Manganitrophus</taxon>
    </lineage>
</organism>
<protein>
    <submittedName>
        <fullName evidence="2">Uma2 family endonuclease</fullName>
    </submittedName>
</protein>
<accession>A0A7X6DS78</accession>
<dbReference type="Pfam" id="PF05685">
    <property type="entry name" value="Uma2"/>
    <property type="match status" value="1"/>
</dbReference>
<keyword evidence="2" id="KW-0255">Endonuclease</keyword>
<dbReference type="PANTHER" id="PTHR34107:SF4">
    <property type="entry name" value="SLL1222 PROTEIN"/>
    <property type="match status" value="1"/>
</dbReference>
<gene>
    <name evidence="2" type="ORF">MNODULE_16865</name>
</gene>
<dbReference type="Proteomes" id="UP000534783">
    <property type="component" value="Unassembled WGS sequence"/>
</dbReference>
<dbReference type="RefSeq" id="WP_168062048.1">
    <property type="nucleotide sequence ID" value="NZ_VTOW01000003.1"/>
</dbReference>
<dbReference type="CDD" id="cd06260">
    <property type="entry name" value="DUF820-like"/>
    <property type="match status" value="1"/>
</dbReference>
<dbReference type="SUPFAM" id="SSF52980">
    <property type="entry name" value="Restriction endonuclease-like"/>
    <property type="match status" value="1"/>
</dbReference>
<dbReference type="InterPro" id="IPR012296">
    <property type="entry name" value="Nuclease_put_TT1808"/>
</dbReference>
<keyword evidence="2" id="KW-0540">Nuclease</keyword>
<evidence type="ECO:0000259" key="1">
    <source>
        <dbReference type="Pfam" id="PF05685"/>
    </source>
</evidence>
<dbReference type="GO" id="GO:0004519">
    <property type="term" value="F:endonuclease activity"/>
    <property type="evidence" value="ECO:0007669"/>
    <property type="project" value="UniProtKB-KW"/>
</dbReference>